<dbReference type="Proteomes" id="UP000659223">
    <property type="component" value="Unassembled WGS sequence"/>
</dbReference>
<comment type="caution">
    <text evidence="1">The sequence shown here is derived from an EMBL/GenBank/DDBJ whole genome shotgun (WGS) entry which is preliminary data.</text>
</comment>
<evidence type="ECO:0000313" key="1">
    <source>
        <dbReference type="EMBL" id="GGX62251.1"/>
    </source>
</evidence>
<proteinExistence type="predicted"/>
<keyword evidence="2" id="KW-1185">Reference proteome</keyword>
<reference evidence="2" key="1">
    <citation type="journal article" date="2019" name="Int. J. Syst. Evol. Microbiol.">
        <title>The Global Catalogue of Microorganisms (GCM) 10K type strain sequencing project: providing services to taxonomists for standard genome sequencing and annotation.</title>
        <authorList>
            <consortium name="The Broad Institute Genomics Platform"/>
            <consortium name="The Broad Institute Genome Sequencing Center for Infectious Disease"/>
            <person name="Wu L."/>
            <person name="Ma J."/>
        </authorList>
    </citation>
    <scope>NUCLEOTIDE SEQUENCE [LARGE SCALE GENOMIC DNA]</scope>
    <source>
        <strain evidence="2">JCM 4586</strain>
    </source>
</reference>
<evidence type="ECO:0000313" key="2">
    <source>
        <dbReference type="Proteomes" id="UP000659223"/>
    </source>
</evidence>
<protein>
    <submittedName>
        <fullName evidence="1">Uncharacterized protein</fullName>
    </submittedName>
</protein>
<name>A0ABQ2Y3P0_9ACTN</name>
<dbReference type="EMBL" id="BMUT01000001">
    <property type="protein sequence ID" value="GGX62251.1"/>
    <property type="molecule type" value="Genomic_DNA"/>
</dbReference>
<gene>
    <name evidence="1" type="ORF">GCM10010324_03720</name>
</gene>
<organism evidence="1 2">
    <name type="scientific">Streptomyces hiroshimensis</name>
    <dbReference type="NCBI Taxonomy" id="66424"/>
    <lineage>
        <taxon>Bacteria</taxon>
        <taxon>Bacillati</taxon>
        <taxon>Actinomycetota</taxon>
        <taxon>Actinomycetes</taxon>
        <taxon>Kitasatosporales</taxon>
        <taxon>Streptomycetaceae</taxon>
        <taxon>Streptomyces</taxon>
    </lineage>
</organism>
<sequence>MLAVRPFELLGDLSLQLVDGALINLESGQPVPPGNTDPARLDRATDNTVPCWRDQLILGSGPHGHCGLKQREARTLEAAAIRAMASFLAASYE</sequence>
<accession>A0ABQ2Y3P0</accession>